<reference evidence="2 3" key="1">
    <citation type="submission" date="2018-10" db="EMBL/GenBank/DDBJ databases">
        <title>Streptococcus hillyeri sp. nov., isolated from equine tracheal sample.</title>
        <authorList>
            <person name="Macfadyen A.C."/>
            <person name="Waller A."/>
            <person name="Paterson G.K."/>
        </authorList>
    </citation>
    <scope>NUCLEOTIDE SEQUENCE [LARGE SCALE GENOMIC DNA]</scope>
    <source>
        <strain evidence="2 3">28462</strain>
    </source>
</reference>
<dbReference type="Pfam" id="PF08241">
    <property type="entry name" value="Methyltransf_11"/>
    <property type="match status" value="1"/>
</dbReference>
<dbReference type="PANTHER" id="PTHR43861">
    <property type="entry name" value="TRANS-ACONITATE 2-METHYLTRANSFERASE-RELATED"/>
    <property type="match status" value="1"/>
</dbReference>
<dbReference type="SUPFAM" id="SSF53335">
    <property type="entry name" value="S-adenosyl-L-methionine-dependent methyltransferases"/>
    <property type="match status" value="1"/>
</dbReference>
<dbReference type="Proteomes" id="UP000279194">
    <property type="component" value="Unassembled WGS sequence"/>
</dbReference>
<dbReference type="Gene3D" id="3.40.50.150">
    <property type="entry name" value="Vaccinia Virus protein VP39"/>
    <property type="match status" value="1"/>
</dbReference>
<name>A0A3L9DWW3_9STRE</name>
<proteinExistence type="predicted"/>
<protein>
    <submittedName>
        <fullName evidence="2">Class I SAM-dependent methyltransferase</fullName>
    </submittedName>
</protein>
<keyword evidence="2" id="KW-0808">Transferase</keyword>
<evidence type="ECO:0000313" key="3">
    <source>
        <dbReference type="Proteomes" id="UP000279194"/>
    </source>
</evidence>
<dbReference type="PANTHER" id="PTHR43861:SF1">
    <property type="entry name" value="TRANS-ACONITATE 2-METHYLTRANSFERASE"/>
    <property type="match status" value="1"/>
</dbReference>
<keyword evidence="3" id="KW-1185">Reference proteome</keyword>
<dbReference type="RefSeq" id="WP_121834825.1">
    <property type="nucleotide sequence ID" value="NZ_RCVM01000003.1"/>
</dbReference>
<comment type="caution">
    <text evidence="2">The sequence shown here is derived from an EMBL/GenBank/DDBJ whole genome shotgun (WGS) entry which is preliminary data.</text>
</comment>
<sequence length="250" mass="28653">MAKQNIYDNDTFFEGYQKIRKNERNANTLFEIPALFSLLPDLKGKRILDLGCGFGDYCKKFSDAGASSILGIDISEKMLAVAEAENTAPNIQYLNLPMEDIDQLDGSFDLVVSSLAFHYVADFSDLIAKIYDKLNDNGFLIFSQEHPINTCHTGGDRWTRDTDGNRLHLNLTHYSVSGERESVWFVDNVKKYHRTFSEIFNTLIYAGFTIEKVIEPLPDDKMLEEYPEYRDLLHKPDFLVIKAQKVTKKD</sequence>
<keyword evidence="2" id="KW-0489">Methyltransferase</keyword>
<dbReference type="GO" id="GO:0032259">
    <property type="term" value="P:methylation"/>
    <property type="evidence" value="ECO:0007669"/>
    <property type="project" value="UniProtKB-KW"/>
</dbReference>
<dbReference type="CDD" id="cd02440">
    <property type="entry name" value="AdoMet_MTases"/>
    <property type="match status" value="1"/>
</dbReference>
<dbReference type="AlphaFoldDB" id="A0A3L9DWW3"/>
<organism evidence="2 3">
    <name type="scientific">Streptococcus hillyeri</name>
    <dbReference type="NCBI Taxonomy" id="2282420"/>
    <lineage>
        <taxon>Bacteria</taxon>
        <taxon>Bacillati</taxon>
        <taxon>Bacillota</taxon>
        <taxon>Bacilli</taxon>
        <taxon>Lactobacillales</taxon>
        <taxon>Streptococcaceae</taxon>
        <taxon>Streptococcus</taxon>
    </lineage>
</organism>
<evidence type="ECO:0000259" key="1">
    <source>
        <dbReference type="Pfam" id="PF08241"/>
    </source>
</evidence>
<gene>
    <name evidence="2" type="ORF">EAF07_03120</name>
</gene>
<dbReference type="OrthoDB" id="9791837at2"/>
<accession>A0A3L9DWW3</accession>
<dbReference type="InterPro" id="IPR029063">
    <property type="entry name" value="SAM-dependent_MTases_sf"/>
</dbReference>
<feature type="domain" description="Methyltransferase type 11" evidence="1">
    <location>
        <begin position="48"/>
        <end position="142"/>
    </location>
</feature>
<dbReference type="InterPro" id="IPR013216">
    <property type="entry name" value="Methyltransf_11"/>
</dbReference>
<dbReference type="EMBL" id="RCVM01000003">
    <property type="protein sequence ID" value="RLY04443.1"/>
    <property type="molecule type" value="Genomic_DNA"/>
</dbReference>
<evidence type="ECO:0000313" key="2">
    <source>
        <dbReference type="EMBL" id="RLY04443.1"/>
    </source>
</evidence>
<dbReference type="GO" id="GO:0008757">
    <property type="term" value="F:S-adenosylmethionine-dependent methyltransferase activity"/>
    <property type="evidence" value="ECO:0007669"/>
    <property type="project" value="InterPro"/>
</dbReference>